<dbReference type="EMBL" id="KX688102">
    <property type="protein sequence ID" value="AOZ65073.1"/>
    <property type="molecule type" value="Genomic_DNA"/>
</dbReference>
<evidence type="ECO:0000313" key="2">
    <source>
        <dbReference type="EMBL" id="AOZ65073.1"/>
    </source>
</evidence>
<proteinExistence type="predicted"/>
<evidence type="ECO:0000313" key="3">
    <source>
        <dbReference type="Proteomes" id="UP000223183"/>
    </source>
</evidence>
<name>A0A1I9SDZ6_9CAUD</name>
<protein>
    <submittedName>
        <fullName evidence="2">Uncharacterized protein</fullName>
    </submittedName>
</protein>
<reference evidence="2 3" key="1">
    <citation type="submission" date="2016-08" db="EMBL/GenBank/DDBJ databases">
        <authorList>
            <person name="Bristol A.J."/>
            <person name="Almonte K.F."/>
            <person name="Kendera W.M."/>
            <person name="Nayek S."/>
            <person name="Syed N."/>
            <person name="Wagner P.E."/>
            <person name="Donegan-Quick R."/>
            <person name="Kim T."/>
            <person name="Visi D.K."/>
            <person name="Allen M.S."/>
            <person name="Hughes L.E."/>
            <person name="Garlena R.A."/>
            <person name="Russell D.A."/>
            <person name="Pope W.H."/>
            <person name="Jacobs-Sera D."/>
            <person name="Hendrix R.W."/>
            <person name="Hatfull G.F."/>
        </authorList>
    </citation>
    <scope>NUCLEOTIDE SEQUENCE [LARGE SCALE GENOMIC DNA]</scope>
</reference>
<sequence length="116" mass="13234">MPKIQKRPPITERSEAREEISSLMRLNWLEDASNNAVHFAGGYRDEPFKAQATLELRDAHRLMLELMHDPETKGGRDLGAKYVAQRAEQLRKTQAQLPEPSPRGWVPTNAESEPPF</sequence>
<keyword evidence="3" id="KW-1185">Reference proteome</keyword>
<feature type="region of interest" description="Disordered" evidence="1">
    <location>
        <begin position="89"/>
        <end position="116"/>
    </location>
</feature>
<accession>A0A1I9SDZ6</accession>
<organism evidence="2 3">
    <name type="scientific">Arthrobacter phage Oxynfrius</name>
    <dbReference type="NCBI Taxonomy" id="1897429"/>
    <lineage>
        <taxon>Viruses</taxon>
        <taxon>Duplodnaviria</taxon>
        <taxon>Heunggongvirae</taxon>
        <taxon>Uroviricota</taxon>
        <taxon>Caudoviricetes</taxon>
        <taxon>Korravirus</taxon>
        <taxon>Korravirus oxynfrius</taxon>
    </lineage>
</organism>
<evidence type="ECO:0000256" key="1">
    <source>
        <dbReference type="SAM" id="MobiDB-lite"/>
    </source>
</evidence>
<gene>
    <name evidence="2" type="ORF">SEA_OXYNFRIUS_36</name>
</gene>
<dbReference type="Proteomes" id="UP000223183">
    <property type="component" value="Segment"/>
</dbReference>